<evidence type="ECO:0008006" key="3">
    <source>
        <dbReference type="Google" id="ProtNLM"/>
    </source>
</evidence>
<protein>
    <recommendedName>
        <fullName evidence="3">Lipoprotein</fullName>
    </recommendedName>
</protein>
<keyword evidence="2" id="KW-1185">Reference proteome</keyword>
<dbReference type="Proteomes" id="UP000676967">
    <property type="component" value="Chromosome"/>
</dbReference>
<organism evidence="1 2">
    <name type="scientific">Actinoplanes ianthinogenes</name>
    <dbReference type="NCBI Taxonomy" id="122358"/>
    <lineage>
        <taxon>Bacteria</taxon>
        <taxon>Bacillati</taxon>
        <taxon>Actinomycetota</taxon>
        <taxon>Actinomycetes</taxon>
        <taxon>Micromonosporales</taxon>
        <taxon>Micromonosporaceae</taxon>
        <taxon>Actinoplanes</taxon>
    </lineage>
</organism>
<accession>A0ABM7M9A4</accession>
<evidence type="ECO:0000313" key="2">
    <source>
        <dbReference type="Proteomes" id="UP000676967"/>
    </source>
</evidence>
<gene>
    <name evidence="1" type="ORF">Aiant_88480</name>
</gene>
<evidence type="ECO:0000313" key="1">
    <source>
        <dbReference type="EMBL" id="BCJ48191.1"/>
    </source>
</evidence>
<sequence>MAAVHDQLRRFTAGTVLLAGVLTLAGCTSDAATPGGTGQPAPMASSALPADPAAALAQAASRLGTESARFTVIFGKGERSEEKASGTVDPATGDWELIGDAYVVRRIGNDLYVKLTAEPRFSVYAGQYADDLGKWVHQVAPEPSGTVLAFGTDFPWTPARAASGMSGPARTADRMFQGTVKAGARAATDPVCTAELDVAGRFSRISTDADAVEPATVLTYSDYGLPVTITAPPAEQTIEDHLFTFAQLGTIFA</sequence>
<dbReference type="EMBL" id="AP023356">
    <property type="protein sequence ID" value="BCJ48191.1"/>
    <property type="molecule type" value="Genomic_DNA"/>
</dbReference>
<name>A0ABM7M9A4_9ACTN</name>
<reference evidence="1 2" key="1">
    <citation type="submission" date="2020-08" db="EMBL/GenBank/DDBJ databases">
        <title>Whole genome shotgun sequence of Actinoplanes ianthinogenes NBRC 13996.</title>
        <authorList>
            <person name="Komaki H."/>
            <person name="Tamura T."/>
        </authorList>
    </citation>
    <scope>NUCLEOTIDE SEQUENCE [LARGE SCALE GENOMIC DNA]</scope>
    <source>
        <strain evidence="1 2">NBRC 13996</strain>
    </source>
</reference>
<proteinExistence type="predicted"/>